<dbReference type="RefSeq" id="WP_070113882.1">
    <property type="nucleotide sequence ID" value="NZ_LZYE01000152.1"/>
</dbReference>
<evidence type="ECO:0000313" key="1">
    <source>
        <dbReference type="EMBL" id="OFC36532.1"/>
    </source>
</evidence>
<dbReference type="SUPFAM" id="SSF54786">
    <property type="entry name" value="YcfA/nrd intein domain"/>
    <property type="match status" value="1"/>
</dbReference>
<name>A0A1E7YNQ5_9PROT</name>
<evidence type="ECO:0000313" key="2">
    <source>
        <dbReference type="Proteomes" id="UP000175616"/>
    </source>
</evidence>
<proteinExistence type="predicted"/>
<reference evidence="1 2" key="1">
    <citation type="submission" date="2016-06" db="EMBL/GenBank/DDBJ databases">
        <title>Gene turnover analysis identifies the evolutionary adaptation of the extremophile Acidithiobacillus caldus.</title>
        <authorList>
            <person name="Zhang X."/>
        </authorList>
    </citation>
    <scope>NUCLEOTIDE SEQUENCE [LARGE SCALE GENOMIC DNA]</scope>
    <source>
        <strain evidence="1 2">DX</strain>
    </source>
</reference>
<accession>A0A1E7YNQ5</accession>
<dbReference type="Proteomes" id="UP000175616">
    <property type="component" value="Unassembled WGS sequence"/>
</dbReference>
<protein>
    <submittedName>
        <fullName evidence="1">Toxin HicA</fullName>
    </submittedName>
</protein>
<comment type="caution">
    <text evidence="1">The sequence shown here is derived from an EMBL/GenBank/DDBJ whole genome shotgun (WGS) entry which is preliminary data.</text>
</comment>
<organism evidence="1 2">
    <name type="scientific">Acidithiobacillus caldus</name>
    <dbReference type="NCBI Taxonomy" id="33059"/>
    <lineage>
        <taxon>Bacteria</taxon>
        <taxon>Pseudomonadati</taxon>
        <taxon>Pseudomonadota</taxon>
        <taxon>Acidithiobacillia</taxon>
        <taxon>Acidithiobacillales</taxon>
        <taxon>Acidithiobacillaceae</taxon>
        <taxon>Acidithiobacillus</taxon>
    </lineage>
</organism>
<sequence>MGKHEKTQTAVLSGRSDANIVFADLLSLLDRLGFTLRVKGDHHILTKEGVTEIINLQPIGRMAKPYQVKQVRGILTKYRMGVNSDE</sequence>
<dbReference type="EMBL" id="LZYE01000152">
    <property type="protein sequence ID" value="OFC36532.1"/>
    <property type="molecule type" value="Genomic_DNA"/>
</dbReference>
<dbReference type="AlphaFoldDB" id="A0A1E7YNQ5"/>
<gene>
    <name evidence="1" type="ORF">BAE27_06130</name>
</gene>